<protein>
    <submittedName>
        <fullName evidence="3">Transposon Ty3-G Gag-Pol polyprotein</fullName>
    </submittedName>
</protein>
<evidence type="ECO:0000259" key="2">
    <source>
        <dbReference type="PROSITE" id="PS50994"/>
    </source>
</evidence>
<organism evidence="3 4">
    <name type="scientific">Vitis vinifera</name>
    <name type="common">Grape</name>
    <dbReference type="NCBI Taxonomy" id="29760"/>
    <lineage>
        <taxon>Eukaryota</taxon>
        <taxon>Viridiplantae</taxon>
        <taxon>Streptophyta</taxon>
        <taxon>Embryophyta</taxon>
        <taxon>Tracheophyta</taxon>
        <taxon>Spermatophyta</taxon>
        <taxon>Magnoliopsida</taxon>
        <taxon>eudicotyledons</taxon>
        <taxon>Gunneridae</taxon>
        <taxon>Pentapetalae</taxon>
        <taxon>rosids</taxon>
        <taxon>Vitales</taxon>
        <taxon>Vitaceae</taxon>
        <taxon>Viteae</taxon>
        <taxon>Vitis</taxon>
    </lineage>
</organism>
<proteinExistence type="predicted"/>
<dbReference type="GO" id="GO:0003676">
    <property type="term" value="F:nucleic acid binding"/>
    <property type="evidence" value="ECO:0007669"/>
    <property type="project" value="InterPro"/>
</dbReference>
<dbReference type="Gene3D" id="3.30.70.270">
    <property type="match status" value="1"/>
</dbReference>
<gene>
    <name evidence="3" type="primary">TY3B-G_142</name>
    <name evidence="3" type="ORF">CK203_102295</name>
</gene>
<dbReference type="Pfam" id="PF00078">
    <property type="entry name" value="RVT_1"/>
    <property type="match status" value="1"/>
</dbReference>
<dbReference type="InterPro" id="IPR000477">
    <property type="entry name" value="RT_dom"/>
</dbReference>
<sequence length="797" mass="92569">MQYLLCQTRRLKEENEELRAQMSSLGPSQSRQPQSQRTASRRTDEASFPRNAEFPSSSHTTQYEEEFLLARQVQLDEGTDSTRVSTKMRHDRKSRLSDAMRARLEPQIFKRNICPGTPFFESLAKKPLVIIDKLFRWANKYSMLEDDVREANYLTKHDEAGNSKPSNQSRQASKRRRKTTQNLVVQALAFSATPRVVIHYIHRGPIDDIYNSKWKRQRLLHAVSKRERVSSIQHNFSKWGMRPVDDRVTFPLVNASRVLQPHEDALVLTLGISGFDVRRVLVDPGSLVDLLQMSAYKQMNYSTFALRTQSDYCSGLMEPRRLLRIDQIVDTTAGHGMLSFLDAFSRYHQIPMFHPNEEKTTFVTPHGLYYYKVMSFGLKNVGATYQRLMMKIFKPLIDRTMEIYIDDIVVKSETRVEHIQHLMWAYNMKLNPTKYMQDKEQMPIYYMSKAMVDADTCTNEADPGWMHDIVKCLQMGKLPEDGKQAHRLYGMNIVGPVPIAAAQKKFLLIATDYFNKWVEAEAYVSIKDKDVSKFVWKNIVCRFRVSQAIVADNGPQFDSIVFRTFYSKLNIRNPYSTPYYPQSNEKVKTTNKTIVNAHKKRLEDTKGKWVDELFGVLTTVQDQRDNDEELIRQLDWADEIREDAAIRMTSYHQMVIAHYNKKGRPWFFRTRTLVLRRIFENIAEVGPRKLQANWKGSYVLIKIEDLRAYHLQTLDDIPMLRLWNGHLEPHSHHLKGNSVYHGQCHASSCNIDSHRRTCHPLAFGTQPPTILSEWQTQPRDPIAPASAVQSPLQFSSC</sequence>
<evidence type="ECO:0000256" key="1">
    <source>
        <dbReference type="SAM" id="MobiDB-lite"/>
    </source>
</evidence>
<feature type="compositionally biased region" description="Low complexity" evidence="1">
    <location>
        <begin position="27"/>
        <end position="38"/>
    </location>
</feature>
<evidence type="ECO:0000313" key="3">
    <source>
        <dbReference type="EMBL" id="RVW33089.1"/>
    </source>
</evidence>
<name>A0A438DCA5_VITVI</name>
<feature type="domain" description="Integrase catalytic" evidence="2">
    <location>
        <begin position="475"/>
        <end position="594"/>
    </location>
</feature>
<dbReference type="Proteomes" id="UP000288805">
    <property type="component" value="Unassembled WGS sequence"/>
</dbReference>
<accession>A0A438DCA5</accession>
<dbReference type="InterPro" id="IPR001584">
    <property type="entry name" value="Integrase_cat-core"/>
</dbReference>
<dbReference type="Gene3D" id="3.10.10.10">
    <property type="entry name" value="HIV Type 1 Reverse Transcriptase, subunit A, domain 1"/>
    <property type="match status" value="1"/>
</dbReference>
<dbReference type="SUPFAM" id="SSF56672">
    <property type="entry name" value="DNA/RNA polymerases"/>
    <property type="match status" value="1"/>
</dbReference>
<dbReference type="InterPro" id="IPR043502">
    <property type="entry name" value="DNA/RNA_pol_sf"/>
</dbReference>
<feature type="region of interest" description="Disordered" evidence="1">
    <location>
        <begin position="155"/>
        <end position="178"/>
    </location>
</feature>
<dbReference type="CDD" id="cd01647">
    <property type="entry name" value="RT_LTR"/>
    <property type="match status" value="1"/>
</dbReference>
<dbReference type="InterPro" id="IPR053134">
    <property type="entry name" value="RNA-dir_DNA_polymerase"/>
</dbReference>
<feature type="region of interest" description="Disordered" evidence="1">
    <location>
        <begin position="15"/>
        <end position="61"/>
    </location>
</feature>
<dbReference type="InterPro" id="IPR036397">
    <property type="entry name" value="RNaseH_sf"/>
</dbReference>
<dbReference type="InterPro" id="IPR012337">
    <property type="entry name" value="RNaseH-like_sf"/>
</dbReference>
<dbReference type="PANTHER" id="PTHR24559">
    <property type="entry name" value="TRANSPOSON TY3-I GAG-POL POLYPROTEIN"/>
    <property type="match status" value="1"/>
</dbReference>
<dbReference type="PANTHER" id="PTHR24559:SF444">
    <property type="entry name" value="REVERSE TRANSCRIPTASE DOMAIN-CONTAINING PROTEIN"/>
    <property type="match status" value="1"/>
</dbReference>
<dbReference type="SUPFAM" id="SSF53098">
    <property type="entry name" value="Ribonuclease H-like"/>
    <property type="match status" value="1"/>
</dbReference>
<dbReference type="GO" id="GO:0015074">
    <property type="term" value="P:DNA integration"/>
    <property type="evidence" value="ECO:0007669"/>
    <property type="project" value="InterPro"/>
</dbReference>
<dbReference type="PROSITE" id="PS50994">
    <property type="entry name" value="INTEGRASE"/>
    <property type="match status" value="1"/>
</dbReference>
<dbReference type="Gene3D" id="3.30.420.10">
    <property type="entry name" value="Ribonuclease H-like superfamily/Ribonuclease H"/>
    <property type="match status" value="1"/>
</dbReference>
<evidence type="ECO:0000313" key="4">
    <source>
        <dbReference type="Proteomes" id="UP000288805"/>
    </source>
</evidence>
<dbReference type="EMBL" id="QGNW01001693">
    <property type="protein sequence ID" value="RVW33089.1"/>
    <property type="molecule type" value="Genomic_DNA"/>
</dbReference>
<reference evidence="3 4" key="1">
    <citation type="journal article" date="2018" name="PLoS Genet.">
        <title>Population sequencing reveals clonal diversity and ancestral inbreeding in the grapevine cultivar Chardonnay.</title>
        <authorList>
            <person name="Roach M.J."/>
            <person name="Johnson D.L."/>
            <person name="Bohlmann J."/>
            <person name="van Vuuren H.J."/>
            <person name="Jones S.J."/>
            <person name="Pretorius I.S."/>
            <person name="Schmidt S.A."/>
            <person name="Borneman A.R."/>
        </authorList>
    </citation>
    <scope>NUCLEOTIDE SEQUENCE [LARGE SCALE GENOMIC DNA]</scope>
    <source>
        <strain evidence="4">cv. Chardonnay</strain>
        <tissue evidence="3">Leaf</tissue>
    </source>
</reference>
<comment type="caution">
    <text evidence="3">The sequence shown here is derived from an EMBL/GenBank/DDBJ whole genome shotgun (WGS) entry which is preliminary data.</text>
</comment>
<dbReference type="AlphaFoldDB" id="A0A438DCA5"/>
<dbReference type="InterPro" id="IPR043128">
    <property type="entry name" value="Rev_trsase/Diguanyl_cyclase"/>
</dbReference>